<proteinExistence type="predicted"/>
<organism evidence="2 3">
    <name type="scientific">Kushneria marisflavi</name>
    <dbReference type="NCBI Taxonomy" id="157779"/>
    <lineage>
        <taxon>Bacteria</taxon>
        <taxon>Pseudomonadati</taxon>
        <taxon>Pseudomonadota</taxon>
        <taxon>Gammaproteobacteria</taxon>
        <taxon>Oceanospirillales</taxon>
        <taxon>Halomonadaceae</taxon>
        <taxon>Kushneria</taxon>
    </lineage>
</organism>
<gene>
    <name evidence="2" type="ORF">B9H00_15890</name>
</gene>
<reference evidence="2 3" key="1">
    <citation type="submission" date="2017-05" db="EMBL/GenBank/DDBJ databases">
        <authorList>
            <person name="Song R."/>
            <person name="Chenine A.L."/>
            <person name="Ruprecht R.M."/>
        </authorList>
    </citation>
    <scope>NUCLEOTIDE SEQUENCE [LARGE SCALE GENOMIC DNA]</scope>
    <source>
        <strain evidence="2">SW32</strain>
    </source>
</reference>
<feature type="compositionally biased region" description="Basic and acidic residues" evidence="1">
    <location>
        <begin position="59"/>
        <end position="70"/>
    </location>
</feature>
<evidence type="ECO:0000256" key="1">
    <source>
        <dbReference type="SAM" id="MobiDB-lite"/>
    </source>
</evidence>
<evidence type="ECO:0000313" key="2">
    <source>
        <dbReference type="EMBL" id="ART64352.1"/>
    </source>
</evidence>
<evidence type="ECO:0000313" key="3">
    <source>
        <dbReference type="Proteomes" id="UP000194457"/>
    </source>
</evidence>
<dbReference type="AlphaFoldDB" id="A0A240UTI1"/>
<dbReference type="RefSeq" id="WP_086901476.1">
    <property type="nucleotide sequence ID" value="NZ_CP021358.1"/>
</dbReference>
<feature type="region of interest" description="Disordered" evidence="1">
    <location>
        <begin position="1"/>
        <end position="26"/>
    </location>
</feature>
<protein>
    <submittedName>
        <fullName evidence="2">Uncharacterized protein</fullName>
    </submittedName>
</protein>
<sequence>MATRYEVHEHATAHIKGAPNREQQKAMDDMPLECFRIWDNQEERYVSEEYEVREEADEDCQRLNEENGKG</sequence>
<feature type="region of interest" description="Disordered" evidence="1">
    <location>
        <begin position="49"/>
        <end position="70"/>
    </location>
</feature>
<accession>A0A240UTI1</accession>
<dbReference type="Proteomes" id="UP000194457">
    <property type="component" value="Chromosome"/>
</dbReference>
<name>A0A240UTI1_9GAMM</name>
<dbReference type="OrthoDB" id="6183725at2"/>
<dbReference type="KEGG" id="kma:B9H00_15890"/>
<feature type="compositionally biased region" description="Basic and acidic residues" evidence="1">
    <location>
        <begin position="1"/>
        <end position="12"/>
    </location>
</feature>
<dbReference type="EMBL" id="CP021358">
    <property type="protein sequence ID" value="ART64352.1"/>
    <property type="molecule type" value="Genomic_DNA"/>
</dbReference>
<feature type="compositionally biased region" description="Acidic residues" evidence="1">
    <location>
        <begin position="49"/>
        <end position="58"/>
    </location>
</feature>
<keyword evidence="3" id="KW-1185">Reference proteome</keyword>